<dbReference type="EMBL" id="HBIW01000523">
    <property type="protein sequence ID" value="CAE0685001.1"/>
    <property type="molecule type" value="Transcribed_RNA"/>
</dbReference>
<protein>
    <submittedName>
        <fullName evidence="2">Uncharacterized protein</fullName>
    </submittedName>
</protein>
<organism evidence="2">
    <name type="scientific">Pelagomonas calceolata</name>
    <dbReference type="NCBI Taxonomy" id="35677"/>
    <lineage>
        <taxon>Eukaryota</taxon>
        <taxon>Sar</taxon>
        <taxon>Stramenopiles</taxon>
        <taxon>Ochrophyta</taxon>
        <taxon>Pelagophyceae</taxon>
        <taxon>Pelagomonadales</taxon>
        <taxon>Pelagomonadaceae</taxon>
        <taxon>Pelagomonas</taxon>
    </lineage>
</organism>
<keyword evidence="1" id="KW-0732">Signal</keyword>
<reference evidence="2" key="1">
    <citation type="submission" date="2021-01" db="EMBL/GenBank/DDBJ databases">
        <authorList>
            <person name="Corre E."/>
            <person name="Pelletier E."/>
            <person name="Niang G."/>
            <person name="Scheremetjew M."/>
            <person name="Finn R."/>
            <person name="Kale V."/>
            <person name="Holt S."/>
            <person name="Cochrane G."/>
            <person name="Meng A."/>
            <person name="Brown T."/>
            <person name="Cohen L."/>
        </authorList>
    </citation>
    <scope>NUCLEOTIDE SEQUENCE</scope>
    <source>
        <strain evidence="2">CCMP1756</strain>
    </source>
</reference>
<evidence type="ECO:0000313" key="2">
    <source>
        <dbReference type="EMBL" id="CAE0685001.1"/>
    </source>
</evidence>
<proteinExistence type="predicted"/>
<evidence type="ECO:0000256" key="1">
    <source>
        <dbReference type="SAM" id="SignalP"/>
    </source>
</evidence>
<accession>A0A7S3ZJA2</accession>
<sequence length="137" mass="14663">MPRHMLIATLLTAHVCTSLRQLPRQHALQRRAIAAPSLAFLAAVAAPAATALPPPEGCKWIGEGTNRRRITLSTRLSSLSTHAGEYPGRKSGQDVKLINANLDCNENFVKGFGVSEFIVTPAILGLAAVLANINKEE</sequence>
<dbReference type="AlphaFoldDB" id="A0A7S3ZJA2"/>
<feature type="signal peptide" evidence="1">
    <location>
        <begin position="1"/>
        <end position="18"/>
    </location>
</feature>
<gene>
    <name evidence="2" type="ORF">PCAL00307_LOCUS435</name>
</gene>
<name>A0A7S3ZJA2_9STRA</name>
<feature type="chain" id="PRO_5030504565" evidence="1">
    <location>
        <begin position="19"/>
        <end position="137"/>
    </location>
</feature>